<keyword evidence="2" id="KW-1185">Reference proteome</keyword>
<name>A0ACC1HUK7_9FUNG</name>
<evidence type="ECO:0000313" key="1">
    <source>
        <dbReference type="EMBL" id="KAJ1679952.1"/>
    </source>
</evidence>
<organism evidence="1 2">
    <name type="scientific">Spiromyces aspiralis</name>
    <dbReference type="NCBI Taxonomy" id="68401"/>
    <lineage>
        <taxon>Eukaryota</taxon>
        <taxon>Fungi</taxon>
        <taxon>Fungi incertae sedis</taxon>
        <taxon>Zoopagomycota</taxon>
        <taxon>Kickxellomycotina</taxon>
        <taxon>Kickxellomycetes</taxon>
        <taxon>Kickxellales</taxon>
        <taxon>Kickxellaceae</taxon>
        <taxon>Spiromyces</taxon>
    </lineage>
</organism>
<dbReference type="EMBL" id="JAMZIH010000100">
    <property type="protein sequence ID" value="KAJ1679952.1"/>
    <property type="molecule type" value="Genomic_DNA"/>
</dbReference>
<gene>
    <name evidence="1" type="ORF">EV182_000982</name>
</gene>
<sequence>MTKSFAYKVDGLVEDLSTLPPHQAESKDGPIIRIPDRDLYFPLEVRLIPDQGRGFFATRTIDSGEVVFQALPAAYAVSEDWIKNVCYWCFAYNDSRSWKIKPSAGSGTPLLRQQVLARKCKNVYCSEECREKTEALAARPGGDSLTLAACIGSIDEVASRMRKSKAYGRRTSVSHSKPTTGDEDSETCCRGPVRRSGLLPMVDIDNDSAMQGWLDAAWDTVVNDPVFEAKASYYRPEPGQLEVAKLVAMLNYRAHAFFGEAGRDEDGKIAFSVSSTSGGSGSGSDDGTSSASTVVAAGPDHHTTTAGIMDLGKYAKLLRNATRRTDDMEPPTLQDVMLMQSNELPHFRTQFLHTAGGRPAPDSSDCRHYNYPWYQKGTWSPCMGPIGNVEEGAYPLRVPLAPSATQLLHHYLPPAIQEIMQLYHLYALAMRQVGLPADHRFFRAIYYREMANSFGIWDPPMCTSEMHDQEQELIGCAIYPTAVFFNHSCCPSVTKKREGRVIKFIANQRIEAGQELYISYGNVSEPVGERRRRLLDHYFFLCQCERCVSEHLATLSMDYRDGNSSSSNSSSVSSDRPDND</sequence>
<reference evidence="1" key="1">
    <citation type="submission" date="2022-06" db="EMBL/GenBank/DDBJ databases">
        <title>Phylogenomic reconstructions and comparative analyses of Kickxellomycotina fungi.</title>
        <authorList>
            <person name="Reynolds N.K."/>
            <person name="Stajich J.E."/>
            <person name="Barry K."/>
            <person name="Grigoriev I.V."/>
            <person name="Crous P."/>
            <person name="Smith M.E."/>
        </authorList>
    </citation>
    <scope>NUCLEOTIDE SEQUENCE</scope>
    <source>
        <strain evidence="1">RSA 2271</strain>
    </source>
</reference>
<dbReference type="Proteomes" id="UP001145114">
    <property type="component" value="Unassembled WGS sequence"/>
</dbReference>
<proteinExistence type="predicted"/>
<accession>A0ACC1HUK7</accession>
<protein>
    <submittedName>
        <fullName evidence="1">Uncharacterized protein</fullName>
    </submittedName>
</protein>
<comment type="caution">
    <text evidence="1">The sequence shown here is derived from an EMBL/GenBank/DDBJ whole genome shotgun (WGS) entry which is preliminary data.</text>
</comment>
<evidence type="ECO:0000313" key="2">
    <source>
        <dbReference type="Proteomes" id="UP001145114"/>
    </source>
</evidence>